<dbReference type="PANTHER" id="PTHR35936">
    <property type="entry name" value="MEMBRANE-BOUND LYTIC MUREIN TRANSGLYCOSYLASE F"/>
    <property type="match status" value="1"/>
</dbReference>
<name>A0A7X4HGL9_9BURK</name>
<dbReference type="Pfam" id="PF00497">
    <property type="entry name" value="SBP_bac_3"/>
    <property type="match status" value="1"/>
</dbReference>
<dbReference type="PANTHER" id="PTHR35936:SF38">
    <property type="entry name" value="GLUTAMINE-BINDING PERIPLASMIC PROTEIN"/>
    <property type="match status" value="1"/>
</dbReference>
<feature type="domain" description="Solute-binding protein family 3/N-terminal" evidence="3">
    <location>
        <begin position="35"/>
        <end position="263"/>
    </location>
</feature>
<keyword evidence="5" id="KW-1185">Reference proteome</keyword>
<evidence type="ECO:0000256" key="2">
    <source>
        <dbReference type="SAM" id="SignalP"/>
    </source>
</evidence>
<comment type="caution">
    <text evidence="4">The sequence shown here is derived from an EMBL/GenBank/DDBJ whole genome shotgun (WGS) entry which is preliminary data.</text>
</comment>
<keyword evidence="1 2" id="KW-0732">Signal</keyword>
<sequence length="263" mass="29411">MPPSWPDPARLAARCRVALAALVCLAGPAHAGPLVLRTAAQDNNTLKYELRAKRKGICVDVIKALERTDPALHFSGWTQPMSLPRIESALAEGQLDAFCALIRTSAREARFGFIDIPVYTVRHTIAVRADDQVVVNSLDDIRKLGPDNVIIVSKGTAHESKLQHEKGLRVDATSRDTDVNLRKLLNKRGRFYYHTESALRRYIADEQLKGMIRLLPTVFSEETLYFAVSPSLPPPATEQLRQALRKLAERGELQKIYASYKED</sequence>
<dbReference type="AlphaFoldDB" id="A0A7X4HGL9"/>
<dbReference type="SUPFAM" id="SSF53850">
    <property type="entry name" value="Periplasmic binding protein-like II"/>
    <property type="match status" value="1"/>
</dbReference>
<organism evidence="4 5">
    <name type="scientific">Pseudoduganella aquatica</name>
    <dbReference type="NCBI Taxonomy" id="2660641"/>
    <lineage>
        <taxon>Bacteria</taxon>
        <taxon>Pseudomonadati</taxon>
        <taxon>Pseudomonadota</taxon>
        <taxon>Betaproteobacteria</taxon>
        <taxon>Burkholderiales</taxon>
        <taxon>Oxalobacteraceae</taxon>
        <taxon>Telluria group</taxon>
        <taxon>Pseudoduganella</taxon>
    </lineage>
</organism>
<dbReference type="InterPro" id="IPR001638">
    <property type="entry name" value="Solute-binding_3/MltF_N"/>
</dbReference>
<dbReference type="Proteomes" id="UP000450676">
    <property type="component" value="Unassembled WGS sequence"/>
</dbReference>
<evidence type="ECO:0000259" key="3">
    <source>
        <dbReference type="SMART" id="SM00062"/>
    </source>
</evidence>
<feature type="signal peptide" evidence="2">
    <location>
        <begin position="1"/>
        <end position="31"/>
    </location>
</feature>
<evidence type="ECO:0000256" key="1">
    <source>
        <dbReference type="ARBA" id="ARBA00022729"/>
    </source>
</evidence>
<dbReference type="Gene3D" id="3.40.190.10">
    <property type="entry name" value="Periplasmic binding protein-like II"/>
    <property type="match status" value="2"/>
</dbReference>
<gene>
    <name evidence="4" type="ORF">GTP77_26675</name>
</gene>
<dbReference type="RefSeq" id="WP_161075189.1">
    <property type="nucleotide sequence ID" value="NZ_WWCU01000048.1"/>
</dbReference>
<reference evidence="4 5" key="1">
    <citation type="submission" date="2019-12" db="EMBL/GenBank/DDBJ databases">
        <title>Novel species isolated from a subtropical stream in China.</title>
        <authorList>
            <person name="Lu H."/>
        </authorList>
    </citation>
    <scope>NUCLEOTIDE SEQUENCE [LARGE SCALE GENOMIC DNA]</scope>
    <source>
        <strain evidence="4 5">FT127W</strain>
    </source>
</reference>
<protein>
    <submittedName>
        <fullName evidence="4">Transporter substrate-binding domain-containing protein</fullName>
    </submittedName>
</protein>
<dbReference type="SMART" id="SM00062">
    <property type="entry name" value="PBPb"/>
    <property type="match status" value="1"/>
</dbReference>
<evidence type="ECO:0000313" key="5">
    <source>
        <dbReference type="Proteomes" id="UP000450676"/>
    </source>
</evidence>
<dbReference type="EMBL" id="WWCU01000048">
    <property type="protein sequence ID" value="MYN10908.1"/>
    <property type="molecule type" value="Genomic_DNA"/>
</dbReference>
<evidence type="ECO:0000313" key="4">
    <source>
        <dbReference type="EMBL" id="MYN10908.1"/>
    </source>
</evidence>
<proteinExistence type="predicted"/>
<feature type="chain" id="PRO_5030714817" evidence="2">
    <location>
        <begin position="32"/>
        <end position="263"/>
    </location>
</feature>
<accession>A0A7X4HGL9</accession>